<dbReference type="Gene3D" id="3.40.50.2300">
    <property type="match status" value="1"/>
</dbReference>
<dbReference type="InterPro" id="IPR050595">
    <property type="entry name" value="Bact_response_regulator"/>
</dbReference>
<feature type="modified residue" description="4-aspartylphosphate" evidence="3">
    <location>
        <position position="54"/>
    </location>
</feature>
<dbReference type="SMART" id="SM00448">
    <property type="entry name" value="REC"/>
    <property type="match status" value="1"/>
</dbReference>
<dbReference type="Gene3D" id="3.40.1550.10">
    <property type="entry name" value="CheC-like"/>
    <property type="match status" value="1"/>
</dbReference>
<accession>A0ABQ6E2M3</accession>
<dbReference type="InterPro" id="IPR028976">
    <property type="entry name" value="CheC-like_sf"/>
</dbReference>
<keyword evidence="1" id="KW-0145">Chemotaxis</keyword>
<name>A0ABQ6E2M3_9GAMM</name>
<dbReference type="CDD" id="cd17910">
    <property type="entry name" value="CheC_ClassII"/>
    <property type="match status" value="1"/>
</dbReference>
<dbReference type="PROSITE" id="PS50110">
    <property type="entry name" value="RESPONSE_REGULATORY"/>
    <property type="match status" value="1"/>
</dbReference>
<organism evidence="5 6">
    <name type="scientific">Psychromonas marina</name>
    <dbReference type="NCBI Taxonomy" id="88364"/>
    <lineage>
        <taxon>Bacteria</taxon>
        <taxon>Pseudomonadati</taxon>
        <taxon>Pseudomonadota</taxon>
        <taxon>Gammaproteobacteria</taxon>
        <taxon>Alteromonadales</taxon>
        <taxon>Psychromonadaceae</taxon>
        <taxon>Psychromonas</taxon>
    </lineage>
</organism>
<dbReference type="InterPro" id="IPR011006">
    <property type="entry name" value="CheY-like_superfamily"/>
</dbReference>
<evidence type="ECO:0000256" key="1">
    <source>
        <dbReference type="ARBA" id="ARBA00022500"/>
    </source>
</evidence>
<sequence length="332" mass="36673">MSLPVLICDDSALARKSIARSLPKDWDISVSFAENGQQGIEAIQQGKGDIVFLDLNMPVMDGYQVLEAICQQDLNAIVIVISGDIQPEAHKKVRELGAIDFIQKPINQEELISLLASYGIYKTGCHHSLDTEESSISVGLRDAMQEVSNIAMGRAGDLLARLLDVFVLLPIPNVNTLETSELHMALTSIANDDSISAVSQGFISSGISGEALIIFHDSSFKDMAKLLKYKEELDDHIEIEVMNDISNILIGAFLNGLSDQLDIHFSQGQPSVLGQHCRVEELIQDRQSHWQKTLAIEVNYSIDNYNIKCDLLLLFTEDSIDTLTNKIGYLLN</sequence>
<dbReference type="PANTHER" id="PTHR44591:SF24">
    <property type="entry name" value="PROTEIN-GLUTAMATE METHYLESTERASE_PROTEIN-GLUTAMINE GLUTAMINASE 1"/>
    <property type="match status" value="1"/>
</dbReference>
<evidence type="ECO:0000256" key="3">
    <source>
        <dbReference type="PROSITE-ProRule" id="PRU00169"/>
    </source>
</evidence>
<dbReference type="PANTHER" id="PTHR44591">
    <property type="entry name" value="STRESS RESPONSE REGULATOR PROTEIN 1"/>
    <property type="match status" value="1"/>
</dbReference>
<evidence type="ECO:0000256" key="2">
    <source>
        <dbReference type="ARBA" id="ARBA00022553"/>
    </source>
</evidence>
<evidence type="ECO:0000313" key="5">
    <source>
        <dbReference type="EMBL" id="GLS91611.1"/>
    </source>
</evidence>
<keyword evidence="2 3" id="KW-0597">Phosphoprotein</keyword>
<evidence type="ECO:0000259" key="4">
    <source>
        <dbReference type="PROSITE" id="PS50110"/>
    </source>
</evidence>
<evidence type="ECO:0000313" key="6">
    <source>
        <dbReference type="Proteomes" id="UP001157353"/>
    </source>
</evidence>
<proteinExistence type="predicted"/>
<comment type="caution">
    <text evidence="5">The sequence shown here is derived from an EMBL/GenBank/DDBJ whole genome shotgun (WGS) entry which is preliminary data.</text>
</comment>
<dbReference type="EMBL" id="BSPQ01000013">
    <property type="protein sequence ID" value="GLS91611.1"/>
    <property type="molecule type" value="Genomic_DNA"/>
</dbReference>
<dbReference type="SUPFAM" id="SSF52172">
    <property type="entry name" value="CheY-like"/>
    <property type="match status" value="1"/>
</dbReference>
<dbReference type="Pfam" id="PF00072">
    <property type="entry name" value="Response_reg"/>
    <property type="match status" value="1"/>
</dbReference>
<protein>
    <submittedName>
        <fullName evidence="5">Response regulator</fullName>
    </submittedName>
</protein>
<reference evidence="6" key="1">
    <citation type="journal article" date="2019" name="Int. J. Syst. Evol. Microbiol.">
        <title>The Global Catalogue of Microorganisms (GCM) 10K type strain sequencing project: providing services to taxonomists for standard genome sequencing and annotation.</title>
        <authorList>
            <consortium name="The Broad Institute Genomics Platform"/>
            <consortium name="The Broad Institute Genome Sequencing Center for Infectious Disease"/>
            <person name="Wu L."/>
            <person name="Ma J."/>
        </authorList>
    </citation>
    <scope>NUCLEOTIDE SEQUENCE [LARGE SCALE GENOMIC DNA]</scope>
    <source>
        <strain evidence="6">NBRC 103166</strain>
    </source>
</reference>
<dbReference type="RefSeq" id="WP_284204720.1">
    <property type="nucleotide sequence ID" value="NZ_BSPQ01000013.1"/>
</dbReference>
<gene>
    <name evidence="5" type="primary">cheC</name>
    <name evidence="5" type="ORF">GCM10007916_26800</name>
</gene>
<dbReference type="Proteomes" id="UP001157353">
    <property type="component" value="Unassembled WGS sequence"/>
</dbReference>
<feature type="domain" description="Response regulatory" evidence="4">
    <location>
        <begin position="4"/>
        <end position="119"/>
    </location>
</feature>
<dbReference type="SUPFAM" id="SSF103039">
    <property type="entry name" value="CheC-like"/>
    <property type="match status" value="1"/>
</dbReference>
<keyword evidence="6" id="KW-1185">Reference proteome</keyword>
<dbReference type="InterPro" id="IPR001789">
    <property type="entry name" value="Sig_transdc_resp-reg_receiver"/>
</dbReference>
<dbReference type="CDD" id="cd17593">
    <property type="entry name" value="REC_CheC-like"/>
    <property type="match status" value="1"/>
</dbReference>